<name>A0A8S5PER5_9CAUD</name>
<organism evidence="2">
    <name type="scientific">Siphoviridae sp. ctFSL3</name>
    <dbReference type="NCBI Taxonomy" id="2825404"/>
    <lineage>
        <taxon>Viruses</taxon>
        <taxon>Duplodnaviria</taxon>
        <taxon>Heunggongvirae</taxon>
        <taxon>Uroviricota</taxon>
        <taxon>Caudoviricetes</taxon>
    </lineage>
</organism>
<feature type="transmembrane region" description="Helical" evidence="1">
    <location>
        <begin position="67"/>
        <end position="87"/>
    </location>
</feature>
<keyword evidence="1" id="KW-1133">Transmembrane helix</keyword>
<accession>A0A8S5PER5</accession>
<keyword evidence="1" id="KW-0812">Transmembrane</keyword>
<keyword evidence="1" id="KW-0472">Membrane</keyword>
<dbReference type="EMBL" id="BK015393">
    <property type="protein sequence ID" value="DAE04716.1"/>
    <property type="molecule type" value="Genomic_DNA"/>
</dbReference>
<feature type="transmembrane region" description="Helical" evidence="1">
    <location>
        <begin position="40"/>
        <end position="61"/>
    </location>
</feature>
<protein>
    <submittedName>
        <fullName evidence="2">Holin</fullName>
    </submittedName>
</protein>
<feature type="transmembrane region" description="Helical" evidence="1">
    <location>
        <begin position="6"/>
        <end position="28"/>
    </location>
</feature>
<evidence type="ECO:0000313" key="2">
    <source>
        <dbReference type="EMBL" id="DAE04716.1"/>
    </source>
</evidence>
<sequence>MEEYLNLISVPAIAAVVYWVINLIKYCVGENEKFKRFIPLIATGLGIICGVICFFCIPSIIPADNVLIAIVIGGASGLTATGANQIIKQLTKSDTDETDETKK</sequence>
<reference evidence="2" key="1">
    <citation type="journal article" date="2021" name="Proc. Natl. Acad. Sci. U.S.A.">
        <title>A Catalog of Tens of Thousands of Viruses from Human Metagenomes Reveals Hidden Associations with Chronic Diseases.</title>
        <authorList>
            <person name="Tisza M.J."/>
            <person name="Buck C.B."/>
        </authorList>
    </citation>
    <scope>NUCLEOTIDE SEQUENCE</scope>
    <source>
        <strain evidence="2">CtFSL3</strain>
    </source>
</reference>
<evidence type="ECO:0000256" key="1">
    <source>
        <dbReference type="SAM" id="Phobius"/>
    </source>
</evidence>
<proteinExistence type="predicted"/>